<dbReference type="Pfam" id="PF09697">
    <property type="entry name" value="Porph_ging"/>
    <property type="match status" value="1"/>
</dbReference>
<organism evidence="2 3">
    <name type="scientific">Soonwooa buanensis</name>
    <dbReference type="NCBI Taxonomy" id="619805"/>
    <lineage>
        <taxon>Bacteria</taxon>
        <taxon>Pseudomonadati</taxon>
        <taxon>Bacteroidota</taxon>
        <taxon>Flavobacteriia</taxon>
        <taxon>Flavobacteriales</taxon>
        <taxon>Weeksellaceae</taxon>
        <taxon>Chryseobacterium group</taxon>
        <taxon>Soonwooa</taxon>
    </lineage>
</organism>
<protein>
    <submittedName>
        <fullName evidence="2">GLPGLI family protein</fullName>
    </submittedName>
</protein>
<dbReference type="RefSeq" id="WP_079666414.1">
    <property type="nucleotide sequence ID" value="NZ_FUYZ01000003.1"/>
</dbReference>
<dbReference type="NCBIfam" id="TIGR01200">
    <property type="entry name" value="GLPGLI"/>
    <property type="match status" value="1"/>
</dbReference>
<name>A0A1T5E625_9FLAO</name>
<evidence type="ECO:0000313" key="3">
    <source>
        <dbReference type="Proteomes" id="UP000191112"/>
    </source>
</evidence>
<sequence>MKHLHLLLLLLSISIFGQGTRIAYEYEFAPNINQKDSIKKETVFLDIRKDGSKFYSQKKFLADSLRDEYMKKMRATGSTNFNFKGTNPGAVKYTVEKSYPDFNIVLKTPINTNNYAIKNEKAIVWKIEPDTKKIDKFTAQKATTEFGGRSWTAWFTQELPFQDGPYKFSGLPGLILEMQDATGTHAYKFIGLKKFDDVEIKESANDSNGRTTVIIGGSKGKPLDVTEAKFTQLWKEYKNDPVKDMRQMLSQGNVKIKMNMDGKEITDTNDIIRNMEKSQKESIKNDNNPIEPSLFP</sequence>
<proteinExistence type="predicted"/>
<reference evidence="2 3" key="1">
    <citation type="submission" date="2017-02" db="EMBL/GenBank/DDBJ databases">
        <authorList>
            <person name="Peterson S.W."/>
        </authorList>
    </citation>
    <scope>NUCLEOTIDE SEQUENCE [LARGE SCALE GENOMIC DNA]</scope>
    <source>
        <strain evidence="2 3">DSM 22323</strain>
    </source>
</reference>
<evidence type="ECO:0000256" key="1">
    <source>
        <dbReference type="SAM" id="MobiDB-lite"/>
    </source>
</evidence>
<dbReference type="AlphaFoldDB" id="A0A1T5E625"/>
<dbReference type="OrthoDB" id="1440774at2"/>
<evidence type="ECO:0000313" key="2">
    <source>
        <dbReference type="EMBL" id="SKB79280.1"/>
    </source>
</evidence>
<dbReference type="Proteomes" id="UP000191112">
    <property type="component" value="Unassembled WGS sequence"/>
</dbReference>
<dbReference type="EMBL" id="FUYZ01000003">
    <property type="protein sequence ID" value="SKB79280.1"/>
    <property type="molecule type" value="Genomic_DNA"/>
</dbReference>
<dbReference type="InterPro" id="IPR005901">
    <property type="entry name" value="GLPGLI"/>
</dbReference>
<dbReference type="STRING" id="619805.SAMN05660477_01136"/>
<keyword evidence="3" id="KW-1185">Reference proteome</keyword>
<feature type="region of interest" description="Disordered" evidence="1">
    <location>
        <begin position="277"/>
        <end position="296"/>
    </location>
</feature>
<gene>
    <name evidence="2" type="ORF">SAMN05660477_01136</name>
</gene>
<accession>A0A1T5E625</accession>